<feature type="transmembrane region" description="Helical" evidence="1">
    <location>
        <begin position="119"/>
        <end position="144"/>
    </location>
</feature>
<name>A0A239JST0_9RHOB</name>
<gene>
    <name evidence="3" type="ORF">SAMN04488078_105519</name>
</gene>
<dbReference type="AlphaFoldDB" id="A0A239JST0"/>
<evidence type="ECO:0000259" key="2">
    <source>
        <dbReference type="Pfam" id="PF07331"/>
    </source>
</evidence>
<feature type="domain" description="DUF1468" evidence="2">
    <location>
        <begin position="6"/>
        <end position="136"/>
    </location>
</feature>
<keyword evidence="1" id="KW-1133">Transmembrane helix</keyword>
<feature type="transmembrane region" description="Helical" evidence="1">
    <location>
        <begin position="65"/>
        <end position="84"/>
    </location>
</feature>
<protein>
    <submittedName>
        <fullName evidence="3">Putative tricarboxylic transport membrane protein</fullName>
    </submittedName>
</protein>
<dbReference type="EMBL" id="FZON01000055">
    <property type="protein sequence ID" value="SNT07874.1"/>
    <property type="molecule type" value="Genomic_DNA"/>
</dbReference>
<evidence type="ECO:0000256" key="1">
    <source>
        <dbReference type="SAM" id="Phobius"/>
    </source>
</evidence>
<keyword evidence="1" id="KW-0812">Transmembrane</keyword>
<organism evidence="3 4">
    <name type="scientific">Antarctobacter heliothermus</name>
    <dbReference type="NCBI Taxonomy" id="74033"/>
    <lineage>
        <taxon>Bacteria</taxon>
        <taxon>Pseudomonadati</taxon>
        <taxon>Pseudomonadota</taxon>
        <taxon>Alphaproteobacteria</taxon>
        <taxon>Rhodobacterales</taxon>
        <taxon>Roseobacteraceae</taxon>
        <taxon>Antarctobacter</taxon>
    </lineage>
</organism>
<dbReference type="InterPro" id="IPR009936">
    <property type="entry name" value="DUF1468"/>
</dbReference>
<keyword evidence="1" id="KW-0472">Membrane</keyword>
<sequence>MVSDRIFGAVVTLLALAYIASATQIQTSFLADPVGPRTFPYIVGSVAAFCGILMVLRPDADPEWPVLRTMGALFVAVVVLVGYAYALKPLGFLLPTAITAAILSYQISPRPGAAALSGVGLSVGLFIIFKFALGLGLVALPAVLHG</sequence>
<proteinExistence type="predicted"/>
<accession>A0A239JST0</accession>
<evidence type="ECO:0000313" key="4">
    <source>
        <dbReference type="Proteomes" id="UP000198440"/>
    </source>
</evidence>
<dbReference type="OrthoDB" id="5519430at2"/>
<evidence type="ECO:0000313" key="3">
    <source>
        <dbReference type="EMBL" id="SNT07874.1"/>
    </source>
</evidence>
<dbReference type="Proteomes" id="UP000198440">
    <property type="component" value="Unassembled WGS sequence"/>
</dbReference>
<dbReference type="RefSeq" id="WP_089279745.1">
    <property type="nucleotide sequence ID" value="NZ_FZON01000055.1"/>
</dbReference>
<dbReference type="Pfam" id="PF07331">
    <property type="entry name" value="TctB"/>
    <property type="match status" value="1"/>
</dbReference>
<feature type="transmembrane region" description="Helical" evidence="1">
    <location>
        <begin position="38"/>
        <end position="56"/>
    </location>
</feature>
<reference evidence="3 4" key="1">
    <citation type="submission" date="2017-06" db="EMBL/GenBank/DDBJ databases">
        <authorList>
            <person name="Kim H.J."/>
            <person name="Triplett B.A."/>
        </authorList>
    </citation>
    <scope>NUCLEOTIDE SEQUENCE [LARGE SCALE GENOMIC DNA]</scope>
    <source>
        <strain evidence="3 4">DSM 11445</strain>
    </source>
</reference>